<dbReference type="AlphaFoldDB" id="A0A3P7NT40"/>
<dbReference type="OrthoDB" id="66881at2759"/>
<feature type="domain" description="PDZ" evidence="1">
    <location>
        <begin position="1"/>
        <end position="71"/>
    </location>
</feature>
<keyword evidence="3" id="KW-1185">Reference proteome</keyword>
<proteinExistence type="predicted"/>
<dbReference type="InterPro" id="IPR041489">
    <property type="entry name" value="PDZ_6"/>
</dbReference>
<organism evidence="2 3">
    <name type="scientific">Dibothriocephalus latus</name>
    <name type="common">Fish tapeworm</name>
    <name type="synonym">Diphyllobothrium latum</name>
    <dbReference type="NCBI Taxonomy" id="60516"/>
    <lineage>
        <taxon>Eukaryota</taxon>
        <taxon>Metazoa</taxon>
        <taxon>Spiralia</taxon>
        <taxon>Lophotrochozoa</taxon>
        <taxon>Platyhelminthes</taxon>
        <taxon>Cestoda</taxon>
        <taxon>Eucestoda</taxon>
        <taxon>Diphyllobothriidea</taxon>
        <taxon>Diphyllobothriidae</taxon>
        <taxon>Dibothriocephalus</taxon>
    </lineage>
</organism>
<dbReference type="Gene3D" id="2.30.42.10">
    <property type="match status" value="1"/>
</dbReference>
<protein>
    <recommendedName>
        <fullName evidence="1">PDZ domain-containing protein</fullName>
    </recommendedName>
</protein>
<name>A0A3P7NT40_DIBLA</name>
<dbReference type="InterPro" id="IPR036034">
    <property type="entry name" value="PDZ_sf"/>
</dbReference>
<dbReference type="Pfam" id="PF17820">
    <property type="entry name" value="PDZ_6"/>
    <property type="match status" value="1"/>
</dbReference>
<reference evidence="2 3" key="1">
    <citation type="submission" date="2018-11" db="EMBL/GenBank/DDBJ databases">
        <authorList>
            <consortium name="Pathogen Informatics"/>
        </authorList>
    </citation>
    <scope>NUCLEOTIDE SEQUENCE [LARGE SCALE GENOMIC DNA]</scope>
</reference>
<dbReference type="SUPFAM" id="SSF50156">
    <property type="entry name" value="PDZ domain-like"/>
    <property type="match status" value="1"/>
</dbReference>
<dbReference type="Proteomes" id="UP000281553">
    <property type="component" value="Unassembled WGS sequence"/>
</dbReference>
<dbReference type="EMBL" id="UYRU01053140">
    <property type="protein sequence ID" value="VDN12139.1"/>
    <property type="molecule type" value="Genomic_DNA"/>
</dbReference>
<evidence type="ECO:0000259" key="1">
    <source>
        <dbReference type="PROSITE" id="PS50106"/>
    </source>
</evidence>
<sequence length="124" mass="13354">MPSESLGAELVSFGDPGTGRPRLLISQIRDGSIADRCGALQVGDVIEAINDISTDELDVTEAVQLLDRGGSATIKIHLTPCPENNEMIVGLTSTRLTTEIRFKGTDILKPCYLVIGEKVRSLMK</sequence>
<gene>
    <name evidence="2" type="ORF">DILT_LOCUS7970</name>
</gene>
<evidence type="ECO:0000313" key="2">
    <source>
        <dbReference type="EMBL" id="VDN12139.1"/>
    </source>
</evidence>
<accession>A0A3P7NT40</accession>
<evidence type="ECO:0000313" key="3">
    <source>
        <dbReference type="Proteomes" id="UP000281553"/>
    </source>
</evidence>
<dbReference type="SMART" id="SM00228">
    <property type="entry name" value="PDZ"/>
    <property type="match status" value="1"/>
</dbReference>
<dbReference type="InterPro" id="IPR001478">
    <property type="entry name" value="PDZ"/>
</dbReference>
<dbReference type="PROSITE" id="PS50106">
    <property type="entry name" value="PDZ"/>
    <property type="match status" value="1"/>
</dbReference>